<evidence type="ECO:0000313" key="2">
    <source>
        <dbReference type="Proteomes" id="UP000824073"/>
    </source>
</evidence>
<name>A0A9D1IUL0_9CLOT</name>
<reference evidence="1" key="1">
    <citation type="submission" date="2020-10" db="EMBL/GenBank/DDBJ databases">
        <authorList>
            <person name="Gilroy R."/>
        </authorList>
    </citation>
    <scope>NUCLEOTIDE SEQUENCE</scope>
    <source>
        <strain evidence="1">CHK191-8634</strain>
    </source>
</reference>
<sequence>MKKFLTVKNVLIAALALGFVLCVWLAPGTPRGGRSGSAINYADIENRDDSWLTLTGAEVLFGGQAASVAVRFDALIETRAEPVGATLFIDGEEYKSGSSTMAYDENGMFTGGEFRFSVRPESIAFEGAELVFDAHSVDDRQQSPSTEGFQMW</sequence>
<dbReference type="AlphaFoldDB" id="A0A9D1IUL0"/>
<organism evidence="1 2">
    <name type="scientific">Candidatus Ventrousia excrementavium</name>
    <dbReference type="NCBI Taxonomy" id="2840961"/>
    <lineage>
        <taxon>Bacteria</taxon>
        <taxon>Bacillati</taxon>
        <taxon>Bacillota</taxon>
        <taxon>Clostridia</taxon>
        <taxon>Eubacteriales</taxon>
        <taxon>Clostridiaceae</taxon>
        <taxon>Clostridiaceae incertae sedis</taxon>
        <taxon>Candidatus Ventrousia</taxon>
    </lineage>
</organism>
<reference evidence="1" key="2">
    <citation type="journal article" date="2021" name="PeerJ">
        <title>Extensive microbial diversity within the chicken gut microbiome revealed by metagenomics and culture.</title>
        <authorList>
            <person name="Gilroy R."/>
            <person name="Ravi A."/>
            <person name="Getino M."/>
            <person name="Pursley I."/>
            <person name="Horton D.L."/>
            <person name="Alikhan N.F."/>
            <person name="Baker D."/>
            <person name="Gharbi K."/>
            <person name="Hall N."/>
            <person name="Watson M."/>
            <person name="Adriaenssens E.M."/>
            <person name="Foster-Nyarko E."/>
            <person name="Jarju S."/>
            <person name="Secka A."/>
            <person name="Antonio M."/>
            <person name="Oren A."/>
            <person name="Chaudhuri R.R."/>
            <person name="La Ragione R."/>
            <person name="Hildebrand F."/>
            <person name="Pallen M.J."/>
        </authorList>
    </citation>
    <scope>NUCLEOTIDE SEQUENCE</scope>
    <source>
        <strain evidence="1">CHK191-8634</strain>
    </source>
</reference>
<gene>
    <name evidence="1" type="ORF">IAB67_01920</name>
</gene>
<accession>A0A9D1IUL0</accession>
<evidence type="ECO:0000313" key="1">
    <source>
        <dbReference type="EMBL" id="HIU43036.1"/>
    </source>
</evidence>
<dbReference type="Proteomes" id="UP000824073">
    <property type="component" value="Unassembled WGS sequence"/>
</dbReference>
<protein>
    <submittedName>
        <fullName evidence="1">Uncharacterized protein</fullName>
    </submittedName>
</protein>
<dbReference type="EMBL" id="DVMR01000020">
    <property type="protein sequence ID" value="HIU43036.1"/>
    <property type="molecule type" value="Genomic_DNA"/>
</dbReference>
<comment type="caution">
    <text evidence="1">The sequence shown here is derived from an EMBL/GenBank/DDBJ whole genome shotgun (WGS) entry which is preliminary data.</text>
</comment>
<proteinExistence type="predicted"/>